<dbReference type="AlphaFoldDB" id="A0A5B6WR32"/>
<name>A0A5B6WR32_9ROSI</name>
<feature type="chain" id="PRO_5022878704" evidence="1">
    <location>
        <begin position="23"/>
        <end position="70"/>
    </location>
</feature>
<evidence type="ECO:0000313" key="2">
    <source>
        <dbReference type="EMBL" id="KAA3483282.1"/>
    </source>
</evidence>
<dbReference type="Proteomes" id="UP000325315">
    <property type="component" value="Unassembled WGS sequence"/>
</dbReference>
<dbReference type="OrthoDB" id="1929779at2759"/>
<sequence length="70" mass="8018">MTLVLLLQAYSILIWSDWQVLTHSSPAKSVHEQEDFASQHNRVTLKSYYNARRMNAVGTPPHYASPSLFN</sequence>
<dbReference type="EMBL" id="SMMG02000002">
    <property type="protein sequence ID" value="KAA3483282.1"/>
    <property type="molecule type" value="Genomic_DNA"/>
</dbReference>
<gene>
    <name evidence="2" type="ORF">EPI10_005467</name>
</gene>
<accession>A0A5B6WR32</accession>
<protein>
    <submittedName>
        <fullName evidence="2">Flocculation protein FLO11</fullName>
    </submittedName>
</protein>
<proteinExistence type="predicted"/>
<comment type="caution">
    <text evidence="2">The sequence shown here is derived from an EMBL/GenBank/DDBJ whole genome shotgun (WGS) entry which is preliminary data.</text>
</comment>
<feature type="signal peptide" evidence="1">
    <location>
        <begin position="1"/>
        <end position="22"/>
    </location>
</feature>
<keyword evidence="3" id="KW-1185">Reference proteome</keyword>
<evidence type="ECO:0000256" key="1">
    <source>
        <dbReference type="SAM" id="SignalP"/>
    </source>
</evidence>
<organism evidence="2 3">
    <name type="scientific">Gossypium australe</name>
    <dbReference type="NCBI Taxonomy" id="47621"/>
    <lineage>
        <taxon>Eukaryota</taxon>
        <taxon>Viridiplantae</taxon>
        <taxon>Streptophyta</taxon>
        <taxon>Embryophyta</taxon>
        <taxon>Tracheophyta</taxon>
        <taxon>Spermatophyta</taxon>
        <taxon>Magnoliopsida</taxon>
        <taxon>eudicotyledons</taxon>
        <taxon>Gunneridae</taxon>
        <taxon>Pentapetalae</taxon>
        <taxon>rosids</taxon>
        <taxon>malvids</taxon>
        <taxon>Malvales</taxon>
        <taxon>Malvaceae</taxon>
        <taxon>Malvoideae</taxon>
        <taxon>Gossypium</taxon>
    </lineage>
</organism>
<reference evidence="3" key="1">
    <citation type="journal article" date="2019" name="Plant Biotechnol. J.">
        <title>Genome sequencing of the Australian wild diploid species Gossypium australe highlights disease resistance and delayed gland morphogenesis.</title>
        <authorList>
            <person name="Cai Y."/>
            <person name="Cai X."/>
            <person name="Wang Q."/>
            <person name="Wang P."/>
            <person name="Zhang Y."/>
            <person name="Cai C."/>
            <person name="Xu Y."/>
            <person name="Wang K."/>
            <person name="Zhou Z."/>
            <person name="Wang C."/>
            <person name="Geng S."/>
            <person name="Li B."/>
            <person name="Dong Q."/>
            <person name="Hou Y."/>
            <person name="Wang H."/>
            <person name="Ai P."/>
            <person name="Liu Z."/>
            <person name="Yi F."/>
            <person name="Sun M."/>
            <person name="An G."/>
            <person name="Cheng J."/>
            <person name="Zhang Y."/>
            <person name="Shi Q."/>
            <person name="Xie Y."/>
            <person name="Shi X."/>
            <person name="Chang Y."/>
            <person name="Huang F."/>
            <person name="Chen Y."/>
            <person name="Hong S."/>
            <person name="Mi L."/>
            <person name="Sun Q."/>
            <person name="Zhang L."/>
            <person name="Zhou B."/>
            <person name="Peng R."/>
            <person name="Zhang X."/>
            <person name="Liu F."/>
        </authorList>
    </citation>
    <scope>NUCLEOTIDE SEQUENCE [LARGE SCALE GENOMIC DNA]</scope>
    <source>
        <strain evidence="3">cv. PA1801</strain>
    </source>
</reference>
<keyword evidence="1" id="KW-0732">Signal</keyword>
<evidence type="ECO:0000313" key="3">
    <source>
        <dbReference type="Proteomes" id="UP000325315"/>
    </source>
</evidence>